<dbReference type="RefSeq" id="WP_201920131.1">
    <property type="nucleotide sequence ID" value="NZ_JAERQG010000002.1"/>
</dbReference>
<gene>
    <name evidence="1" type="ORF">JKP34_09380</name>
</gene>
<dbReference type="EMBL" id="JAERQG010000002">
    <property type="protein sequence ID" value="MBL0765461.1"/>
    <property type="molecule type" value="Genomic_DNA"/>
</dbReference>
<dbReference type="AlphaFoldDB" id="A0A937AAS6"/>
<accession>A0A937AAS6</accession>
<evidence type="ECO:0000313" key="1">
    <source>
        <dbReference type="EMBL" id="MBL0765461.1"/>
    </source>
</evidence>
<sequence>MSEINFFRLIDAYFDGTIRPSERVMLENKIQTDPLLKAEFDLQQNIVNGLGDARKAELKQRLSAIDVSAPVGIASTAAVKWITGSLIAVSLIGGLLYWNINHYSSIIPLDLKYQDAVTWKTIDNLDISEAKSIETQISKEQPAPLERKKSDADLTVVVENAEIKAVDAKESAKVKPQSLLSFEDDALFQQQQSEGIERLNTLAILKETTTDTEIEIFAPVIEEKYHYRYFNNKLYLYGNFDQEPYEIVELNNKGDRQLFLSYKNNTYVIEQNVTETAQLKKLNDKMLTKELMLIINE</sequence>
<name>A0A937AAS6_9BACT</name>
<protein>
    <recommendedName>
        <fullName evidence="3">Zinc-finger domain-containing protein</fullName>
    </recommendedName>
</protein>
<reference evidence="1" key="1">
    <citation type="submission" date="2021-01" db="EMBL/GenBank/DDBJ databases">
        <title>Marivirga sp. nov., isolated from intertidal surface sediments.</title>
        <authorList>
            <person name="Zhang M."/>
        </authorList>
    </citation>
    <scope>NUCLEOTIDE SEQUENCE</scope>
    <source>
        <strain evidence="1">SM1354</strain>
    </source>
</reference>
<proteinExistence type="predicted"/>
<organism evidence="1 2">
    <name type="scientific">Marivirga atlantica</name>
    <dbReference type="NCBI Taxonomy" id="1548457"/>
    <lineage>
        <taxon>Bacteria</taxon>
        <taxon>Pseudomonadati</taxon>
        <taxon>Bacteroidota</taxon>
        <taxon>Cytophagia</taxon>
        <taxon>Cytophagales</taxon>
        <taxon>Marivirgaceae</taxon>
        <taxon>Marivirga</taxon>
    </lineage>
</organism>
<keyword evidence="2" id="KW-1185">Reference proteome</keyword>
<evidence type="ECO:0008006" key="3">
    <source>
        <dbReference type="Google" id="ProtNLM"/>
    </source>
</evidence>
<comment type="caution">
    <text evidence="1">The sequence shown here is derived from an EMBL/GenBank/DDBJ whole genome shotgun (WGS) entry which is preliminary data.</text>
</comment>
<evidence type="ECO:0000313" key="2">
    <source>
        <dbReference type="Proteomes" id="UP000642920"/>
    </source>
</evidence>
<dbReference type="Proteomes" id="UP000642920">
    <property type="component" value="Unassembled WGS sequence"/>
</dbReference>